<dbReference type="InterPro" id="IPR051858">
    <property type="entry name" value="WD_repeat_GAD-1"/>
</dbReference>
<dbReference type="PANTHER" id="PTHR16017">
    <property type="entry name" value="GASTRULATION DEFECTIVE PROTEIN 1-RELATED"/>
    <property type="match status" value="1"/>
</dbReference>
<evidence type="ECO:0000313" key="5">
    <source>
        <dbReference type="EMBL" id="CAF4572318.1"/>
    </source>
</evidence>
<evidence type="ECO:0000313" key="6">
    <source>
        <dbReference type="Proteomes" id="UP000681720"/>
    </source>
</evidence>
<keyword evidence="2" id="KW-0677">Repeat</keyword>
<proteinExistence type="inferred from homology"/>
<name>A0A8S2YR15_9BILA</name>
<dbReference type="Proteomes" id="UP000681720">
    <property type="component" value="Unassembled WGS sequence"/>
</dbReference>
<dbReference type="Gene3D" id="2.130.10.10">
    <property type="entry name" value="YVTN repeat-like/Quinoprotein amine dehydrogenase"/>
    <property type="match status" value="1"/>
</dbReference>
<organism evidence="5 6">
    <name type="scientific">Rotaria magnacalcarata</name>
    <dbReference type="NCBI Taxonomy" id="392030"/>
    <lineage>
        <taxon>Eukaryota</taxon>
        <taxon>Metazoa</taxon>
        <taxon>Spiralia</taxon>
        <taxon>Gnathifera</taxon>
        <taxon>Rotifera</taxon>
        <taxon>Eurotatoria</taxon>
        <taxon>Bdelloidea</taxon>
        <taxon>Philodinida</taxon>
        <taxon>Philodinidae</taxon>
        <taxon>Rotaria</taxon>
    </lineage>
</organism>
<dbReference type="InterPro" id="IPR036322">
    <property type="entry name" value="WD40_repeat_dom_sf"/>
</dbReference>
<comment type="similarity">
    <text evidence="3">Belongs to the WD repeat GAD-1 family.</text>
</comment>
<dbReference type="GO" id="GO:0005634">
    <property type="term" value="C:nucleus"/>
    <property type="evidence" value="ECO:0007669"/>
    <property type="project" value="TreeGrafter"/>
</dbReference>
<feature type="repeat" description="WD" evidence="4">
    <location>
        <begin position="1"/>
        <end position="16"/>
    </location>
</feature>
<dbReference type="SUPFAM" id="SSF50978">
    <property type="entry name" value="WD40 repeat-like"/>
    <property type="match status" value="1"/>
</dbReference>
<evidence type="ECO:0000256" key="3">
    <source>
        <dbReference type="ARBA" id="ARBA00038343"/>
    </source>
</evidence>
<dbReference type="AlphaFoldDB" id="A0A8S2YR15"/>
<protein>
    <submittedName>
        <fullName evidence="5">Uncharacterized protein</fullName>
    </submittedName>
</protein>
<gene>
    <name evidence="5" type="ORF">GIL414_LOCUS37724</name>
</gene>
<feature type="non-terminal residue" evidence="5">
    <location>
        <position position="1"/>
    </location>
</feature>
<keyword evidence="1 4" id="KW-0853">WD repeat</keyword>
<evidence type="ECO:0000256" key="1">
    <source>
        <dbReference type="ARBA" id="ARBA00022574"/>
    </source>
</evidence>
<dbReference type="InterPro" id="IPR015943">
    <property type="entry name" value="WD40/YVTN_repeat-like_dom_sf"/>
</dbReference>
<dbReference type="GO" id="GO:0035861">
    <property type="term" value="C:site of double-strand break"/>
    <property type="evidence" value="ECO:0007669"/>
    <property type="project" value="TreeGrafter"/>
</dbReference>
<evidence type="ECO:0000256" key="4">
    <source>
        <dbReference type="PROSITE-ProRule" id="PRU00221"/>
    </source>
</evidence>
<comment type="caution">
    <text evidence="5">The sequence shown here is derived from an EMBL/GenBank/DDBJ whole genome shotgun (WGS) entry which is preliminary data.</text>
</comment>
<dbReference type="InterPro" id="IPR001680">
    <property type="entry name" value="WD40_rpt"/>
</dbReference>
<sequence>EFMTCADDGTVRLWSLIRRTEHVSCIKTKSEQGKKTATTTCTYNTYHTHVTQNEYLITAGCDDGSIQI</sequence>
<evidence type="ECO:0000256" key="2">
    <source>
        <dbReference type="ARBA" id="ARBA00022737"/>
    </source>
</evidence>
<accession>A0A8S2YR15</accession>
<dbReference type="PROSITE" id="PS50082">
    <property type="entry name" value="WD_REPEATS_2"/>
    <property type="match status" value="1"/>
</dbReference>
<feature type="non-terminal residue" evidence="5">
    <location>
        <position position="68"/>
    </location>
</feature>
<dbReference type="PANTHER" id="PTHR16017:SF0">
    <property type="entry name" value="WD REPEAT-CONTAINING PROTEIN 70"/>
    <property type="match status" value="1"/>
</dbReference>
<reference evidence="5" key="1">
    <citation type="submission" date="2021-02" db="EMBL/GenBank/DDBJ databases">
        <authorList>
            <person name="Nowell W R."/>
        </authorList>
    </citation>
    <scope>NUCLEOTIDE SEQUENCE</scope>
</reference>
<dbReference type="EMBL" id="CAJOBJ010097695">
    <property type="protein sequence ID" value="CAF4572318.1"/>
    <property type="molecule type" value="Genomic_DNA"/>
</dbReference>